<proteinExistence type="predicted"/>
<organism evidence="1 2">
    <name type="scientific">Bradyrhizobium denitrificans</name>
    <dbReference type="NCBI Taxonomy" id="2734912"/>
    <lineage>
        <taxon>Bacteria</taxon>
        <taxon>Pseudomonadati</taxon>
        <taxon>Pseudomonadota</taxon>
        <taxon>Alphaproteobacteria</taxon>
        <taxon>Hyphomicrobiales</taxon>
        <taxon>Nitrobacteraceae</taxon>
        <taxon>Bradyrhizobium</taxon>
    </lineage>
</organism>
<dbReference type="InterPro" id="IPR023982">
    <property type="entry name" value="CHP04029_CMD-like"/>
</dbReference>
<keyword evidence="2" id="KW-1185">Reference proteome</keyword>
<reference evidence="2" key="1">
    <citation type="journal article" date="2021" name="ISME J.">
        <title>Evolutionary origin and ecological implication of a unique nif island in free-living Bradyrhizobium lineages.</title>
        <authorList>
            <person name="Tao J."/>
        </authorList>
    </citation>
    <scope>NUCLEOTIDE SEQUENCE [LARGE SCALE GENOMIC DNA]</scope>
    <source>
        <strain evidence="2">SZCCT0094</strain>
    </source>
</reference>
<gene>
    <name evidence="1" type="ORF">JQ619_02160</name>
</gene>
<dbReference type="Proteomes" id="UP001314635">
    <property type="component" value="Unassembled WGS sequence"/>
</dbReference>
<dbReference type="EMBL" id="JAFCLK010000002">
    <property type="protein sequence ID" value="MBR1134565.1"/>
    <property type="molecule type" value="Genomic_DNA"/>
</dbReference>
<dbReference type="InterPro" id="IPR029032">
    <property type="entry name" value="AhpD-like"/>
</dbReference>
<dbReference type="SUPFAM" id="SSF69118">
    <property type="entry name" value="AhpD-like"/>
    <property type="match status" value="1"/>
</dbReference>
<accession>A0ABS5FZR6</accession>
<protein>
    <submittedName>
        <fullName evidence="1">CMD domain protein</fullName>
    </submittedName>
</protein>
<dbReference type="Gene3D" id="1.20.1290.10">
    <property type="entry name" value="AhpD-like"/>
    <property type="match status" value="1"/>
</dbReference>
<evidence type="ECO:0000313" key="1">
    <source>
        <dbReference type="EMBL" id="MBR1134565.1"/>
    </source>
</evidence>
<evidence type="ECO:0000313" key="2">
    <source>
        <dbReference type="Proteomes" id="UP001314635"/>
    </source>
</evidence>
<comment type="caution">
    <text evidence="1">The sequence shown here is derived from an EMBL/GenBank/DDBJ whole genome shotgun (WGS) entry which is preliminary data.</text>
</comment>
<dbReference type="RefSeq" id="WP_172235980.1">
    <property type="nucleotide sequence ID" value="NZ_JABFDP010000005.1"/>
</dbReference>
<name>A0ABS5FZR6_9BRAD</name>
<dbReference type="NCBIfam" id="TIGR04029">
    <property type="entry name" value="CMD_Avi_7170"/>
    <property type="match status" value="1"/>
</dbReference>
<sequence>MSIKIDVIDQLVGIVPGSSLDLIRRRRGQARDNAQASFDALFAPATPGEVSRIERLAVAAFVAGLTGEPATASFYLAETARLGAATGEAVGRELAQGRTKGPYGRYPDGPLSHETVAGPVYEPDAAAREALGTRLAAAFRHAHLLVLHPRDAGPADLQALLDAGWTTPSIVTLSQIIAFVSFQSRVVAGLIALNATAAEPRSEEAAHV</sequence>